<comment type="caution">
    <text evidence="1">The sequence shown here is derived from an EMBL/GenBank/DDBJ whole genome shotgun (WGS) entry which is preliminary data.</text>
</comment>
<dbReference type="Proteomes" id="UP001595698">
    <property type="component" value="Unassembled WGS sequence"/>
</dbReference>
<evidence type="ECO:0000313" key="1">
    <source>
        <dbReference type="EMBL" id="MFC3980054.1"/>
    </source>
</evidence>
<organism evidence="1 2">
    <name type="scientific">Streptosporangium jomthongense</name>
    <dbReference type="NCBI Taxonomy" id="1193683"/>
    <lineage>
        <taxon>Bacteria</taxon>
        <taxon>Bacillati</taxon>
        <taxon>Actinomycetota</taxon>
        <taxon>Actinomycetes</taxon>
        <taxon>Streptosporangiales</taxon>
        <taxon>Streptosporangiaceae</taxon>
        <taxon>Streptosporangium</taxon>
    </lineage>
</organism>
<dbReference type="EMBL" id="JBHSBC010000005">
    <property type="protein sequence ID" value="MFC3980054.1"/>
    <property type="molecule type" value="Genomic_DNA"/>
</dbReference>
<name>A0ABV8EUJ4_9ACTN</name>
<sequence>MRYEEQLLMDLKAEIMDRAERRRRLTRRLFAGGAAVLVAGAAAVAIPVLTGTGTPAYAVNKKADGTVNVQIHEFKDVDQLERDLNEAGVRADVSYLPPGKQCEKGRGKVGGKAMGPGADAAARIVKGGLDINPLLIGQDQTLVLEFTGDQEETAETKKYEMLWRLTASLITGQVGPCVPVDDPTWKGRVAN</sequence>
<protein>
    <submittedName>
        <fullName evidence="1">Uncharacterized protein</fullName>
    </submittedName>
</protein>
<accession>A0ABV8EUJ4</accession>
<gene>
    <name evidence="1" type="ORF">ACFOYY_07975</name>
</gene>
<evidence type="ECO:0000313" key="2">
    <source>
        <dbReference type="Proteomes" id="UP001595698"/>
    </source>
</evidence>
<reference evidence="2" key="1">
    <citation type="journal article" date="2019" name="Int. J. Syst. Evol. Microbiol.">
        <title>The Global Catalogue of Microorganisms (GCM) 10K type strain sequencing project: providing services to taxonomists for standard genome sequencing and annotation.</title>
        <authorList>
            <consortium name="The Broad Institute Genomics Platform"/>
            <consortium name="The Broad Institute Genome Sequencing Center for Infectious Disease"/>
            <person name="Wu L."/>
            <person name="Ma J."/>
        </authorList>
    </citation>
    <scope>NUCLEOTIDE SEQUENCE [LARGE SCALE GENOMIC DNA]</scope>
    <source>
        <strain evidence="2">TBRC 7912</strain>
    </source>
</reference>
<dbReference type="RefSeq" id="WP_386188967.1">
    <property type="nucleotide sequence ID" value="NZ_JBHSBC010000005.1"/>
</dbReference>
<proteinExistence type="predicted"/>
<keyword evidence="2" id="KW-1185">Reference proteome</keyword>